<comment type="caution">
    <text evidence="3">The sequence shown here is derived from an EMBL/GenBank/DDBJ whole genome shotgun (WGS) entry which is preliminary data.</text>
</comment>
<proteinExistence type="inferred from homology"/>
<dbReference type="SUPFAM" id="SSF47729">
    <property type="entry name" value="IHF-like DNA-binding proteins"/>
    <property type="match status" value="1"/>
</dbReference>
<reference evidence="3 4" key="1">
    <citation type="journal article" date="2019" name="Nat. Med.">
        <title>A library of human gut bacterial isolates paired with longitudinal multiomics data enables mechanistic microbiome research.</title>
        <authorList>
            <person name="Poyet M."/>
            <person name="Groussin M."/>
            <person name="Gibbons S.M."/>
            <person name="Avila-Pacheco J."/>
            <person name="Jiang X."/>
            <person name="Kearney S.M."/>
            <person name="Perrotta A.R."/>
            <person name="Berdy B."/>
            <person name="Zhao S."/>
            <person name="Lieberman T.D."/>
            <person name="Swanson P.K."/>
            <person name="Smith M."/>
            <person name="Roesemann S."/>
            <person name="Alexander J.E."/>
            <person name="Rich S.A."/>
            <person name="Livny J."/>
            <person name="Vlamakis H."/>
            <person name="Clish C."/>
            <person name="Bullock K."/>
            <person name="Deik A."/>
            <person name="Scott J."/>
            <person name="Pierce K.A."/>
            <person name="Xavier R.J."/>
            <person name="Alm E.J."/>
        </authorList>
    </citation>
    <scope>NUCLEOTIDE SEQUENCE [LARGE SCALE GENOMIC DNA]</scope>
    <source>
        <strain evidence="3 4">BIOML-A7</strain>
    </source>
</reference>
<dbReference type="EMBL" id="VWAW01000028">
    <property type="protein sequence ID" value="KAA5167925.1"/>
    <property type="molecule type" value="Genomic_DNA"/>
</dbReference>
<dbReference type="Gene3D" id="4.10.520.10">
    <property type="entry name" value="IHF-like DNA-binding proteins"/>
    <property type="match status" value="1"/>
</dbReference>
<dbReference type="GO" id="GO:0003677">
    <property type="term" value="F:DNA binding"/>
    <property type="evidence" value="ECO:0007669"/>
    <property type="project" value="UniProtKB-KW"/>
</dbReference>
<dbReference type="InterPro" id="IPR010992">
    <property type="entry name" value="IHF-like_DNA-bd_dom_sf"/>
</dbReference>
<dbReference type="Proteomes" id="UP000436803">
    <property type="component" value="Unassembled WGS sequence"/>
</dbReference>
<evidence type="ECO:0000313" key="4">
    <source>
        <dbReference type="Proteomes" id="UP000436803"/>
    </source>
</evidence>
<accession>A0A642KLC4</accession>
<protein>
    <submittedName>
        <fullName evidence="3">HU family DNA-binding protein</fullName>
    </submittedName>
</protein>
<name>A0A642KLC4_BACFG</name>
<evidence type="ECO:0000256" key="1">
    <source>
        <dbReference type="ARBA" id="ARBA00010529"/>
    </source>
</evidence>
<gene>
    <name evidence="3" type="ORF">F2Z29_22065</name>
</gene>
<keyword evidence="2 3" id="KW-0238">DNA-binding</keyword>
<dbReference type="InterPro" id="IPR000119">
    <property type="entry name" value="Hist_DNA-bd"/>
</dbReference>
<evidence type="ECO:0000313" key="3">
    <source>
        <dbReference type="EMBL" id="KAA5167925.1"/>
    </source>
</evidence>
<evidence type="ECO:0000256" key="2">
    <source>
        <dbReference type="ARBA" id="ARBA00023125"/>
    </source>
</evidence>
<organism evidence="3 4">
    <name type="scientific">Bacteroides fragilis</name>
    <dbReference type="NCBI Taxonomy" id="817"/>
    <lineage>
        <taxon>Bacteria</taxon>
        <taxon>Pseudomonadati</taxon>
        <taxon>Bacteroidota</taxon>
        <taxon>Bacteroidia</taxon>
        <taxon>Bacteroidales</taxon>
        <taxon>Bacteroidaceae</taxon>
        <taxon>Bacteroides</taxon>
    </lineage>
</organism>
<comment type="similarity">
    <text evidence="1">Belongs to the bacterial histone-like protein family.</text>
</comment>
<dbReference type="GO" id="GO:0030527">
    <property type="term" value="F:structural constituent of chromatin"/>
    <property type="evidence" value="ECO:0007669"/>
    <property type="project" value="InterPro"/>
</dbReference>
<dbReference type="Pfam" id="PF00216">
    <property type="entry name" value="Bac_DNA_binding"/>
    <property type="match status" value="1"/>
</dbReference>
<dbReference type="AlphaFoldDB" id="A0A642KLC4"/>
<sequence>MIKNTDYPQITLMNKEQLIADAARRSGMTQREIRNGLNALIESLVEAFENDIDVAIAGLGTFQVRKRSNVKKYLPEDGKGPMKGVKGGRAMCIVPNRRAIKFNPAPYINREYREDHSPRLIKVDNKKN</sequence>